<evidence type="ECO:0000259" key="6">
    <source>
        <dbReference type="PROSITE" id="PS50865"/>
    </source>
</evidence>
<proteinExistence type="predicted"/>
<dbReference type="GO" id="GO:0008270">
    <property type="term" value="F:zinc ion binding"/>
    <property type="evidence" value="ECO:0007669"/>
    <property type="project" value="UniProtKB-KW"/>
</dbReference>
<protein>
    <recommendedName>
        <fullName evidence="6">MYND-type domain-containing protein</fullName>
    </recommendedName>
</protein>
<dbReference type="AlphaFoldDB" id="A0A0E0MFI2"/>
<reference evidence="7" key="2">
    <citation type="submission" date="2018-05" db="EMBL/GenBank/DDBJ databases">
        <title>OpunRS2 (Oryza punctata Reference Sequence Version 2).</title>
        <authorList>
            <person name="Zhang J."/>
            <person name="Kudrna D."/>
            <person name="Lee S."/>
            <person name="Talag J."/>
            <person name="Welchert J."/>
            <person name="Wing R.A."/>
        </authorList>
    </citation>
    <scope>NUCLEOTIDE SEQUENCE [LARGE SCALE GENOMIC DNA]</scope>
</reference>
<keyword evidence="5" id="KW-0472">Membrane</keyword>
<dbReference type="SUPFAM" id="SSF81901">
    <property type="entry name" value="HCP-like"/>
    <property type="match status" value="1"/>
</dbReference>
<dbReference type="PROSITE" id="PS50865">
    <property type="entry name" value="ZF_MYND_2"/>
    <property type="match status" value="1"/>
</dbReference>
<keyword evidence="2 4" id="KW-0863">Zinc-finger</keyword>
<dbReference type="InterPro" id="IPR011990">
    <property type="entry name" value="TPR-like_helical_dom_sf"/>
</dbReference>
<dbReference type="STRING" id="4537.A0A0E0MFI2"/>
<evidence type="ECO:0000313" key="8">
    <source>
        <dbReference type="Proteomes" id="UP000026962"/>
    </source>
</evidence>
<dbReference type="InterPro" id="IPR044508">
    <property type="entry name" value="At5g50450/At1g67340-like"/>
</dbReference>
<evidence type="ECO:0000256" key="1">
    <source>
        <dbReference type="ARBA" id="ARBA00022723"/>
    </source>
</evidence>
<keyword evidence="5" id="KW-0812">Transmembrane</keyword>
<feature type="transmembrane region" description="Helical" evidence="5">
    <location>
        <begin position="173"/>
        <end position="194"/>
    </location>
</feature>
<dbReference type="Gene3D" id="6.10.140.2220">
    <property type="match status" value="1"/>
</dbReference>
<evidence type="ECO:0000256" key="3">
    <source>
        <dbReference type="ARBA" id="ARBA00022833"/>
    </source>
</evidence>
<evidence type="ECO:0000313" key="7">
    <source>
        <dbReference type="EnsemblPlants" id="OPUNC11G11560.1"/>
    </source>
</evidence>
<keyword evidence="5" id="KW-1133">Transmembrane helix</keyword>
<dbReference type="Gramene" id="OPUNC11G11560.1">
    <property type="protein sequence ID" value="OPUNC11G11560.1"/>
    <property type="gene ID" value="OPUNC11G11560"/>
</dbReference>
<dbReference type="PANTHER" id="PTHR46758">
    <property type="entry name" value="MYND DOMAIN-CONTAINING"/>
    <property type="match status" value="1"/>
</dbReference>
<dbReference type="EnsemblPlants" id="OPUNC11G11560.1">
    <property type="protein sequence ID" value="OPUNC11G11560.1"/>
    <property type="gene ID" value="OPUNC11G11560"/>
</dbReference>
<evidence type="ECO:0000256" key="2">
    <source>
        <dbReference type="ARBA" id="ARBA00022771"/>
    </source>
</evidence>
<dbReference type="PANTHER" id="PTHR46758:SF4">
    <property type="entry name" value="MYND FINGER FAMILY PROTEIN, EXPRESSED"/>
    <property type="match status" value="1"/>
</dbReference>
<dbReference type="FunFam" id="6.10.140.2220:FF:000033">
    <property type="entry name" value="Predicted protein"/>
    <property type="match status" value="1"/>
</dbReference>
<keyword evidence="3" id="KW-0862">Zinc</keyword>
<dbReference type="eggNOG" id="ENOG502QR5D">
    <property type="taxonomic scope" value="Eukaryota"/>
</dbReference>
<keyword evidence="1" id="KW-0479">Metal-binding</keyword>
<accession>A0A0E0MFI2</accession>
<dbReference type="Pfam" id="PF01753">
    <property type="entry name" value="zf-MYND"/>
    <property type="match status" value="1"/>
</dbReference>
<feature type="domain" description="MYND-type" evidence="6">
    <location>
        <begin position="355"/>
        <end position="397"/>
    </location>
</feature>
<evidence type="ECO:0000256" key="4">
    <source>
        <dbReference type="PROSITE-ProRule" id="PRU00134"/>
    </source>
</evidence>
<reference evidence="7" key="1">
    <citation type="submission" date="2015-04" db="UniProtKB">
        <authorList>
            <consortium name="EnsemblPlants"/>
        </authorList>
    </citation>
    <scope>IDENTIFICATION</scope>
</reference>
<sequence>MRSPRRRRVHPTATAPSCSAMASGVGEAVWPHLPAAKKRVVVGDDADMFDRLPDDIVLVVLSRLAANAASPADVASAALTYVAPRFFIGVVFVEARFLMGVWCLLARAAQVQEVPGARGAPCGAVARVGGGRRREVGRVVGGGAPILAAVRGRRQPPRLLLPRHGNQTCSSSASLLCFLAISSAHVGFLMAMAVKVRFYCLGSRATGAALLGRAAGGGHAPALYALAVVQFNGSGGGKADKDPRAGVALCARAAWLGHTPALRELGHCLQDGYGARRDAPAGRRLLLHAAAREHLSWKQHKQRHHDDGSAAEDAASRFMVEWWESHRTKTAARGCLPGDGEHDGEDTSDLRLCSHARCGRRETRRHEFRRCSVCGAANYCSRACQALDWKRAHRAQCAAARWLAAAAAH</sequence>
<keyword evidence="8" id="KW-1185">Reference proteome</keyword>
<dbReference type="Proteomes" id="UP000026962">
    <property type="component" value="Chromosome 11"/>
</dbReference>
<organism evidence="7">
    <name type="scientific">Oryza punctata</name>
    <name type="common">Red rice</name>
    <dbReference type="NCBI Taxonomy" id="4537"/>
    <lineage>
        <taxon>Eukaryota</taxon>
        <taxon>Viridiplantae</taxon>
        <taxon>Streptophyta</taxon>
        <taxon>Embryophyta</taxon>
        <taxon>Tracheophyta</taxon>
        <taxon>Spermatophyta</taxon>
        <taxon>Magnoliopsida</taxon>
        <taxon>Liliopsida</taxon>
        <taxon>Poales</taxon>
        <taxon>Poaceae</taxon>
        <taxon>BOP clade</taxon>
        <taxon>Oryzoideae</taxon>
        <taxon>Oryzeae</taxon>
        <taxon>Oryzinae</taxon>
        <taxon>Oryza</taxon>
    </lineage>
</organism>
<name>A0A0E0MFI2_ORYPU</name>
<dbReference type="InterPro" id="IPR002893">
    <property type="entry name" value="Znf_MYND"/>
</dbReference>
<dbReference type="Gene3D" id="1.25.40.10">
    <property type="entry name" value="Tetratricopeptide repeat domain"/>
    <property type="match status" value="1"/>
</dbReference>
<dbReference type="HOGENOM" id="CLU_042104_0_1_1"/>
<evidence type="ECO:0000256" key="5">
    <source>
        <dbReference type="SAM" id="Phobius"/>
    </source>
</evidence>
<dbReference type="SUPFAM" id="SSF144232">
    <property type="entry name" value="HIT/MYND zinc finger-like"/>
    <property type="match status" value="1"/>
</dbReference>